<protein>
    <submittedName>
        <fullName evidence="2">Uncharacterized protein</fullName>
    </submittedName>
</protein>
<reference evidence="2 3" key="1">
    <citation type="submission" date="2019-06" db="EMBL/GenBank/DDBJ databases">
        <title>WGS assembly of Gossypium darwinii.</title>
        <authorList>
            <person name="Chen Z.J."/>
            <person name="Sreedasyam A."/>
            <person name="Ando A."/>
            <person name="Song Q."/>
            <person name="De L."/>
            <person name="Hulse-Kemp A."/>
            <person name="Ding M."/>
            <person name="Ye W."/>
            <person name="Kirkbride R."/>
            <person name="Jenkins J."/>
            <person name="Plott C."/>
            <person name="Lovell J."/>
            <person name="Lin Y.-M."/>
            <person name="Vaughn R."/>
            <person name="Liu B."/>
            <person name="Li W."/>
            <person name="Simpson S."/>
            <person name="Scheffler B."/>
            <person name="Saski C."/>
            <person name="Grover C."/>
            <person name="Hu G."/>
            <person name="Conover J."/>
            <person name="Carlson J."/>
            <person name="Shu S."/>
            <person name="Boston L."/>
            <person name="Williams M."/>
            <person name="Peterson D."/>
            <person name="Mcgee K."/>
            <person name="Jones D."/>
            <person name="Wendel J."/>
            <person name="Stelly D."/>
            <person name="Grimwood J."/>
            <person name="Schmutz J."/>
        </authorList>
    </citation>
    <scope>NUCLEOTIDE SEQUENCE [LARGE SCALE GENOMIC DNA]</scope>
    <source>
        <strain evidence="2">1808015.09</strain>
    </source>
</reference>
<feature type="compositionally biased region" description="Polar residues" evidence="1">
    <location>
        <begin position="58"/>
        <end position="69"/>
    </location>
</feature>
<organism evidence="2 3">
    <name type="scientific">Gossypium darwinii</name>
    <name type="common">Darwin's cotton</name>
    <name type="synonym">Gossypium barbadense var. darwinii</name>
    <dbReference type="NCBI Taxonomy" id="34276"/>
    <lineage>
        <taxon>Eukaryota</taxon>
        <taxon>Viridiplantae</taxon>
        <taxon>Streptophyta</taxon>
        <taxon>Embryophyta</taxon>
        <taxon>Tracheophyta</taxon>
        <taxon>Spermatophyta</taxon>
        <taxon>Magnoliopsida</taxon>
        <taxon>eudicotyledons</taxon>
        <taxon>Gunneridae</taxon>
        <taxon>Pentapetalae</taxon>
        <taxon>rosids</taxon>
        <taxon>malvids</taxon>
        <taxon>Malvales</taxon>
        <taxon>Malvaceae</taxon>
        <taxon>Malvoideae</taxon>
        <taxon>Gossypium</taxon>
    </lineage>
</organism>
<dbReference type="Proteomes" id="UP000323506">
    <property type="component" value="Chromosome A03"/>
</dbReference>
<dbReference type="AlphaFoldDB" id="A0A5D2H214"/>
<dbReference type="EMBL" id="CM017690">
    <property type="protein sequence ID" value="TYH24008.1"/>
    <property type="molecule type" value="Genomic_DNA"/>
</dbReference>
<feature type="region of interest" description="Disordered" evidence="1">
    <location>
        <begin position="46"/>
        <end position="75"/>
    </location>
</feature>
<name>A0A5D2H214_GOSDA</name>
<evidence type="ECO:0000313" key="3">
    <source>
        <dbReference type="Proteomes" id="UP000323506"/>
    </source>
</evidence>
<sequence>MFISLCVCFVLGFYSRNTHLGREARHEFPAGDKKTRDMVYQCFKRSRRRTPDQGHGTEIQTQVNGSINSGGRRRY</sequence>
<evidence type="ECO:0000256" key="1">
    <source>
        <dbReference type="SAM" id="MobiDB-lite"/>
    </source>
</evidence>
<keyword evidence="3" id="KW-1185">Reference proteome</keyword>
<gene>
    <name evidence="2" type="ORF">ES288_A03G057400v1</name>
</gene>
<accession>A0A5D2H214</accession>
<evidence type="ECO:0000313" key="2">
    <source>
        <dbReference type="EMBL" id="TYH24008.1"/>
    </source>
</evidence>
<proteinExistence type="predicted"/>